<name>A0A4R6VVQ4_9HYPH</name>
<evidence type="ECO:0000256" key="1">
    <source>
        <dbReference type="SAM" id="Phobius"/>
    </source>
</evidence>
<comment type="caution">
    <text evidence="2">The sequence shown here is derived from an EMBL/GenBank/DDBJ whole genome shotgun (WGS) entry which is preliminary data.</text>
</comment>
<feature type="transmembrane region" description="Helical" evidence="1">
    <location>
        <begin position="95"/>
        <end position="117"/>
    </location>
</feature>
<keyword evidence="1" id="KW-0812">Transmembrane</keyword>
<gene>
    <name evidence="2" type="ORF">ATL17_0693</name>
</gene>
<dbReference type="AlphaFoldDB" id="A0A4R6VVQ4"/>
<evidence type="ECO:0000313" key="3">
    <source>
        <dbReference type="Proteomes" id="UP000295391"/>
    </source>
</evidence>
<evidence type="ECO:0000313" key="2">
    <source>
        <dbReference type="EMBL" id="TDQ66690.1"/>
    </source>
</evidence>
<dbReference type="OrthoDB" id="7651869at2"/>
<dbReference type="RefSeq" id="WP_133571370.1">
    <property type="nucleotide sequence ID" value="NZ_SNYR01000001.1"/>
</dbReference>
<keyword evidence="1" id="KW-1133">Transmembrane helix</keyword>
<sequence>MFKKISIAAALLFFTLSALMIFYPPLIYWLFALEPHAIGDFLAKRAGVLFFGLGLVSFLTRNIEDKPVQGIISISFGSMMLLMAGMGIYEFARGYAGIGIWFANLAEIGFGAAYLMMWRRTKE</sequence>
<reference evidence="2 3" key="1">
    <citation type="submission" date="2019-03" db="EMBL/GenBank/DDBJ databases">
        <title>Genomic Encyclopedia of Type Strains, Phase III (KMG-III): the genomes of soil and plant-associated and newly described type strains.</title>
        <authorList>
            <person name="Whitman W."/>
        </authorList>
    </citation>
    <scope>NUCLEOTIDE SEQUENCE [LARGE SCALE GENOMIC DNA]</scope>
    <source>
        <strain evidence="2 3">CGMCC 1.7002</strain>
    </source>
</reference>
<dbReference type="Proteomes" id="UP000295391">
    <property type="component" value="Unassembled WGS sequence"/>
</dbReference>
<protein>
    <submittedName>
        <fullName evidence="2">Uncharacterized protein</fullName>
    </submittedName>
</protein>
<accession>A0A4R6VVQ4</accession>
<feature type="transmembrane region" description="Helical" evidence="1">
    <location>
        <begin position="42"/>
        <end position="59"/>
    </location>
</feature>
<keyword evidence="1" id="KW-0472">Membrane</keyword>
<organism evidence="2 3">
    <name type="scientific">Maritalea mobilis</name>
    <dbReference type="NCBI Taxonomy" id="483324"/>
    <lineage>
        <taxon>Bacteria</taxon>
        <taxon>Pseudomonadati</taxon>
        <taxon>Pseudomonadota</taxon>
        <taxon>Alphaproteobacteria</taxon>
        <taxon>Hyphomicrobiales</taxon>
        <taxon>Devosiaceae</taxon>
        <taxon>Maritalea</taxon>
    </lineage>
</organism>
<feature type="transmembrane region" description="Helical" evidence="1">
    <location>
        <begin position="71"/>
        <end position="89"/>
    </location>
</feature>
<feature type="transmembrane region" description="Helical" evidence="1">
    <location>
        <begin position="7"/>
        <end position="30"/>
    </location>
</feature>
<keyword evidence="3" id="KW-1185">Reference proteome</keyword>
<dbReference type="EMBL" id="SNYR01000001">
    <property type="protein sequence ID" value="TDQ66690.1"/>
    <property type="molecule type" value="Genomic_DNA"/>
</dbReference>
<proteinExistence type="predicted"/>